<evidence type="ECO:0000313" key="3">
    <source>
        <dbReference type="Proteomes" id="UP001187192"/>
    </source>
</evidence>
<evidence type="ECO:0000313" key="2">
    <source>
        <dbReference type="EMBL" id="GMN41685.1"/>
    </source>
</evidence>
<comment type="caution">
    <text evidence="2">The sequence shown here is derived from an EMBL/GenBank/DDBJ whole genome shotgun (WGS) entry which is preliminary data.</text>
</comment>
<protein>
    <submittedName>
        <fullName evidence="2">Uncharacterized protein</fullName>
    </submittedName>
</protein>
<dbReference type="EMBL" id="BTGU01000013">
    <property type="protein sequence ID" value="GMN41685.1"/>
    <property type="molecule type" value="Genomic_DNA"/>
</dbReference>
<keyword evidence="3" id="KW-1185">Reference proteome</keyword>
<name>A0AA87ZYY6_FICCA</name>
<evidence type="ECO:0000256" key="1">
    <source>
        <dbReference type="SAM" id="MobiDB-lite"/>
    </source>
</evidence>
<reference evidence="2" key="1">
    <citation type="submission" date="2023-07" db="EMBL/GenBank/DDBJ databases">
        <title>draft genome sequence of fig (Ficus carica).</title>
        <authorList>
            <person name="Takahashi T."/>
            <person name="Nishimura K."/>
        </authorList>
    </citation>
    <scope>NUCLEOTIDE SEQUENCE</scope>
</reference>
<proteinExistence type="predicted"/>
<sequence>MCVRPLDQMSFAENRDSRPGSIVSSGTSRRHPPPPTLTGPAPAGAGDNNPTAPCSGLGTRGATPLVRLYLQA</sequence>
<organism evidence="2 3">
    <name type="scientific">Ficus carica</name>
    <name type="common">Common fig</name>
    <dbReference type="NCBI Taxonomy" id="3494"/>
    <lineage>
        <taxon>Eukaryota</taxon>
        <taxon>Viridiplantae</taxon>
        <taxon>Streptophyta</taxon>
        <taxon>Embryophyta</taxon>
        <taxon>Tracheophyta</taxon>
        <taxon>Spermatophyta</taxon>
        <taxon>Magnoliopsida</taxon>
        <taxon>eudicotyledons</taxon>
        <taxon>Gunneridae</taxon>
        <taxon>Pentapetalae</taxon>
        <taxon>rosids</taxon>
        <taxon>fabids</taxon>
        <taxon>Rosales</taxon>
        <taxon>Moraceae</taxon>
        <taxon>Ficeae</taxon>
        <taxon>Ficus</taxon>
    </lineage>
</organism>
<dbReference type="Proteomes" id="UP001187192">
    <property type="component" value="Unassembled WGS sequence"/>
</dbReference>
<dbReference type="AlphaFoldDB" id="A0AA87ZYY6"/>
<gene>
    <name evidence="2" type="ORF">TIFTF001_010916</name>
</gene>
<feature type="region of interest" description="Disordered" evidence="1">
    <location>
        <begin position="1"/>
        <end position="61"/>
    </location>
</feature>
<accession>A0AA87ZYY6</accession>